<accession>A0A9N9RUN4</accession>
<reference evidence="1" key="2">
    <citation type="submission" date="2022-10" db="EMBL/GenBank/DDBJ databases">
        <authorList>
            <consortium name="ENA_rothamsted_submissions"/>
            <consortium name="culmorum"/>
            <person name="King R."/>
        </authorList>
    </citation>
    <scope>NUCLEOTIDE SEQUENCE</scope>
</reference>
<gene>
    <name evidence="1" type="ORF">CHIRRI_LOCUS6486</name>
</gene>
<proteinExistence type="predicted"/>
<dbReference type="Proteomes" id="UP001153620">
    <property type="component" value="Chromosome 2"/>
</dbReference>
<protein>
    <submittedName>
        <fullName evidence="1">Uncharacterized protein</fullName>
    </submittedName>
</protein>
<name>A0A9N9RUN4_9DIPT</name>
<dbReference type="OrthoDB" id="6500128at2759"/>
<dbReference type="EMBL" id="OU895878">
    <property type="protein sequence ID" value="CAG9803588.1"/>
    <property type="molecule type" value="Genomic_DNA"/>
</dbReference>
<evidence type="ECO:0000313" key="1">
    <source>
        <dbReference type="EMBL" id="CAG9803588.1"/>
    </source>
</evidence>
<evidence type="ECO:0000313" key="2">
    <source>
        <dbReference type="Proteomes" id="UP001153620"/>
    </source>
</evidence>
<sequence>MDDMKVRIAGTMKSIKDIDPKIIREWDAAIAKENAKESASGRNAKERWKLFKNISRFGILQRNPTEEDNLSSSDLPLPIDECNDNDFDFPMLRKKHHNDNEKAFRVTSLQLNVTPKNKQPLARHISSPTRFNYSTKLKDNNRTSDGSSFSSKMSIRGFIRRMSERRQRPTAESDFMRDRRKTAVNKTMSIRKQYPVLFALLETISNNIHYYNVLKYKNNFDETRLIYCDR</sequence>
<keyword evidence="2" id="KW-1185">Reference proteome</keyword>
<dbReference type="AlphaFoldDB" id="A0A9N9RUN4"/>
<organism evidence="1 2">
    <name type="scientific">Chironomus riparius</name>
    <dbReference type="NCBI Taxonomy" id="315576"/>
    <lineage>
        <taxon>Eukaryota</taxon>
        <taxon>Metazoa</taxon>
        <taxon>Ecdysozoa</taxon>
        <taxon>Arthropoda</taxon>
        <taxon>Hexapoda</taxon>
        <taxon>Insecta</taxon>
        <taxon>Pterygota</taxon>
        <taxon>Neoptera</taxon>
        <taxon>Endopterygota</taxon>
        <taxon>Diptera</taxon>
        <taxon>Nematocera</taxon>
        <taxon>Chironomoidea</taxon>
        <taxon>Chironomidae</taxon>
        <taxon>Chironominae</taxon>
        <taxon>Chironomus</taxon>
    </lineage>
</organism>
<reference evidence="1" key="1">
    <citation type="submission" date="2022-01" db="EMBL/GenBank/DDBJ databases">
        <authorList>
            <person name="King R."/>
        </authorList>
    </citation>
    <scope>NUCLEOTIDE SEQUENCE</scope>
</reference>